<reference evidence="5 6" key="1">
    <citation type="submission" date="2024-06" db="EMBL/GenBank/DDBJ databases">
        <title>Genomic Encyclopedia of Type Strains, Phase V (KMG-V): Genome sequencing to study the core and pangenomes of soil and plant-associated prokaryotes.</title>
        <authorList>
            <person name="Whitman W."/>
        </authorList>
    </citation>
    <scope>NUCLEOTIDE SEQUENCE [LARGE SCALE GENOMIC DNA]</scope>
    <source>
        <strain evidence="5 6">USDA 160</strain>
    </source>
</reference>
<dbReference type="NCBIfam" id="NF001534">
    <property type="entry name" value="PRK00364.2-5"/>
    <property type="match status" value="1"/>
</dbReference>
<keyword evidence="2 3" id="KW-0143">Chaperone</keyword>
<dbReference type="InterPro" id="IPR011032">
    <property type="entry name" value="GroES-like_sf"/>
</dbReference>
<dbReference type="NCBIfam" id="NF001531">
    <property type="entry name" value="PRK00364.2-2"/>
    <property type="match status" value="1"/>
</dbReference>
<proteinExistence type="inferred from homology"/>
<gene>
    <name evidence="3" type="primary">groES</name>
    <name evidence="3" type="synonym">groS</name>
    <name evidence="5" type="ORF">ABIF63_010271</name>
</gene>
<evidence type="ECO:0000313" key="6">
    <source>
        <dbReference type="Proteomes" id="UP001549291"/>
    </source>
</evidence>
<name>A0ABV2SBL3_BRAJP</name>
<dbReference type="NCBIfam" id="NF001529">
    <property type="entry name" value="PRK00364.1-5"/>
    <property type="match status" value="1"/>
</dbReference>
<evidence type="ECO:0000256" key="4">
    <source>
        <dbReference type="RuleBase" id="RU000535"/>
    </source>
</evidence>
<comment type="subcellular location">
    <subcellularLocation>
        <location evidence="3">Cytoplasm</location>
    </subcellularLocation>
</comment>
<evidence type="ECO:0000256" key="3">
    <source>
        <dbReference type="HAMAP-Rule" id="MF_00580"/>
    </source>
</evidence>
<dbReference type="PANTHER" id="PTHR10772:SF58">
    <property type="entry name" value="CO-CHAPERONIN GROES"/>
    <property type="match status" value="1"/>
</dbReference>
<dbReference type="HAMAP" id="MF_00580">
    <property type="entry name" value="CH10"/>
    <property type="match status" value="1"/>
</dbReference>
<evidence type="ECO:0000256" key="2">
    <source>
        <dbReference type="ARBA" id="ARBA00023186"/>
    </source>
</evidence>
<dbReference type="PRINTS" id="PR00297">
    <property type="entry name" value="CHAPERONIN10"/>
</dbReference>
<dbReference type="Pfam" id="PF00166">
    <property type="entry name" value="Cpn10"/>
    <property type="match status" value="1"/>
</dbReference>
<dbReference type="NCBIfam" id="NF001533">
    <property type="entry name" value="PRK00364.2-4"/>
    <property type="match status" value="1"/>
</dbReference>
<dbReference type="EMBL" id="JBEPTQ010000002">
    <property type="protein sequence ID" value="MET4726165.1"/>
    <property type="molecule type" value="Genomic_DNA"/>
</dbReference>
<dbReference type="SUPFAM" id="SSF50129">
    <property type="entry name" value="GroES-like"/>
    <property type="match status" value="1"/>
</dbReference>
<dbReference type="SMART" id="SM00883">
    <property type="entry name" value="Cpn10"/>
    <property type="match status" value="1"/>
</dbReference>
<keyword evidence="6" id="KW-1185">Reference proteome</keyword>
<dbReference type="RefSeq" id="WP_038959714.1">
    <property type="nucleotide sequence ID" value="NZ_CP066351.1"/>
</dbReference>
<comment type="caution">
    <text evidence="5">The sequence shown here is derived from an EMBL/GenBank/DDBJ whole genome shotgun (WGS) entry which is preliminary data.</text>
</comment>
<dbReference type="InterPro" id="IPR020818">
    <property type="entry name" value="Chaperonin_GroES"/>
</dbReference>
<dbReference type="NCBIfam" id="NF001527">
    <property type="entry name" value="PRK00364.1-2"/>
    <property type="match status" value="1"/>
</dbReference>
<evidence type="ECO:0000256" key="1">
    <source>
        <dbReference type="ARBA" id="ARBA00006975"/>
    </source>
</evidence>
<dbReference type="PROSITE" id="PS00681">
    <property type="entry name" value="CHAPERONINS_CPN10"/>
    <property type="match status" value="1"/>
</dbReference>
<dbReference type="CDD" id="cd00320">
    <property type="entry name" value="cpn10"/>
    <property type="match status" value="1"/>
</dbReference>
<evidence type="ECO:0000313" key="5">
    <source>
        <dbReference type="EMBL" id="MET4726165.1"/>
    </source>
</evidence>
<comment type="subunit">
    <text evidence="3">Heptamer of 7 subunits arranged in a ring. Interacts with the chaperonin GroEL.</text>
</comment>
<comment type="function">
    <text evidence="3 4">Together with the chaperonin GroEL, plays an essential role in assisting protein folding. The GroEL-GroES system forms a nano-cage that allows encapsulation of the non-native substrate proteins and provides a physical environment optimized to promote and accelerate protein folding. GroES binds to the apical surface of the GroEL ring, thereby capping the opening of the GroEL channel.</text>
</comment>
<dbReference type="PANTHER" id="PTHR10772">
    <property type="entry name" value="10 KDA HEAT SHOCK PROTEIN"/>
    <property type="match status" value="1"/>
</dbReference>
<dbReference type="Proteomes" id="UP001549291">
    <property type="component" value="Unassembled WGS sequence"/>
</dbReference>
<dbReference type="Gene3D" id="2.30.33.40">
    <property type="entry name" value="GroES chaperonin"/>
    <property type="match status" value="1"/>
</dbReference>
<keyword evidence="3" id="KW-0963">Cytoplasm</keyword>
<dbReference type="InterPro" id="IPR037124">
    <property type="entry name" value="Chaperonin_GroES_sf"/>
</dbReference>
<protein>
    <recommendedName>
        <fullName evidence="3">Co-chaperonin GroES</fullName>
    </recommendedName>
    <alternativeName>
        <fullName evidence="3">10 kDa chaperonin</fullName>
    </alternativeName>
    <alternativeName>
        <fullName evidence="3">Chaperonin-10</fullName>
        <shortName evidence="3">Cpn10</shortName>
    </alternativeName>
</protein>
<sequence>MKFRPLHDRVVVKRIEAEDKTAGGIIIPDTAKEKPSQGEVVAVGRGGRDEAGKLISIDVQVGDRVLFGKWSGTEVTIDGQELLIMKERDIMGVLTDLPAAKKKAA</sequence>
<organism evidence="5 6">
    <name type="scientific">Bradyrhizobium japonicum</name>
    <dbReference type="NCBI Taxonomy" id="375"/>
    <lineage>
        <taxon>Bacteria</taxon>
        <taxon>Pseudomonadati</taxon>
        <taxon>Pseudomonadota</taxon>
        <taxon>Alphaproteobacteria</taxon>
        <taxon>Hyphomicrobiales</taxon>
        <taxon>Nitrobacteraceae</taxon>
        <taxon>Bradyrhizobium</taxon>
    </lineage>
</organism>
<comment type="similarity">
    <text evidence="1 3 4">Belongs to the GroES chaperonin family.</text>
</comment>
<dbReference type="InterPro" id="IPR018369">
    <property type="entry name" value="Chaprnonin_Cpn10_CS"/>
</dbReference>
<accession>A0ABV2SBL3</accession>